<organism evidence="1 2">
    <name type="scientific">Rhabditophanes sp. KR3021</name>
    <dbReference type="NCBI Taxonomy" id="114890"/>
    <lineage>
        <taxon>Eukaryota</taxon>
        <taxon>Metazoa</taxon>
        <taxon>Ecdysozoa</taxon>
        <taxon>Nematoda</taxon>
        <taxon>Chromadorea</taxon>
        <taxon>Rhabditida</taxon>
        <taxon>Tylenchina</taxon>
        <taxon>Panagrolaimomorpha</taxon>
        <taxon>Strongyloidoidea</taxon>
        <taxon>Alloionematidae</taxon>
        <taxon>Rhabditophanes</taxon>
    </lineage>
</organism>
<dbReference type="Proteomes" id="UP000095286">
    <property type="component" value="Unplaced"/>
</dbReference>
<reference evidence="2" key="1">
    <citation type="submission" date="2016-11" db="UniProtKB">
        <authorList>
            <consortium name="WormBaseParasite"/>
        </authorList>
    </citation>
    <scope>IDENTIFICATION</scope>
    <source>
        <strain evidence="2">KR3021</strain>
    </source>
</reference>
<name>A0AC35TY19_9BILA</name>
<sequence>MVWFEGAVSEAVAKSKDEKAIFIVYLHHKLSEKQGETERFEAFWSQIDLGFFEVPYVAIRVEIGSTYFAQFASIYKHPVVPSTYFIGQDGKVIDIISLIEEIDGDIFINRITKAFDTFAGKNGYKSSVGASMTHEQKNEHVKQLVDKALALKQQKDLAESHQKEIDRINDGKKAAEAKEAFREKELKETAASLKRQKDEDKAYKKRLLDQMELEKRERQIDEERRKGIYTQPKKTPTAATVAVASDRCQIQLRYPDGKTAVKEFDSTTSLQALYDIVVSEKTFEGEFSIVSAFPRKEFVDLEKNFLDYQLTPRSCILVVPVQSAPAETKTTDIKKPEDESLVRQRTNIRSLPKDGNASSDDERTETWNGNSTTQL</sequence>
<protein>
    <submittedName>
        <fullName evidence="2">UBX domain-containing protein</fullName>
    </submittedName>
</protein>
<proteinExistence type="predicted"/>
<dbReference type="WBParaSite" id="RSKR_0000562100.1">
    <property type="protein sequence ID" value="RSKR_0000562100.1"/>
    <property type="gene ID" value="RSKR_0000562100"/>
</dbReference>
<evidence type="ECO:0000313" key="1">
    <source>
        <dbReference type="Proteomes" id="UP000095286"/>
    </source>
</evidence>
<evidence type="ECO:0000313" key="2">
    <source>
        <dbReference type="WBParaSite" id="RSKR_0000562100.1"/>
    </source>
</evidence>
<accession>A0AC35TY19</accession>